<sequence>MAIPRAFASLFLVLLLVSPLCCMARDILYPGESLKSGQYLTAGKYRFVMEKNCNLVLLQEGNAKPRWTSGTADLGQDCYLSFKTTDGDMVIYDKNKKVVWKRGFSLAQGDYVLILDQNKGEVAIYGSKRYQTNIKVTSFGDLPANKAAEEAKTASISMVVNN</sequence>
<evidence type="ECO:0000313" key="1">
    <source>
        <dbReference type="EMBL" id="KAH7689219.1"/>
    </source>
</evidence>
<keyword evidence="2" id="KW-1185">Reference proteome</keyword>
<accession>A0ACB7WMS6</accession>
<reference evidence="2" key="1">
    <citation type="journal article" date="2022" name="Nat. Commun.">
        <title>Chromosome evolution and the genetic basis of agronomically important traits in greater yam.</title>
        <authorList>
            <person name="Bredeson J.V."/>
            <person name="Lyons J.B."/>
            <person name="Oniyinde I.O."/>
            <person name="Okereke N.R."/>
            <person name="Kolade O."/>
            <person name="Nnabue I."/>
            <person name="Nwadili C.O."/>
            <person name="Hribova E."/>
            <person name="Parker M."/>
            <person name="Nwogha J."/>
            <person name="Shu S."/>
            <person name="Carlson J."/>
            <person name="Kariba R."/>
            <person name="Muthemba S."/>
            <person name="Knop K."/>
            <person name="Barton G.J."/>
            <person name="Sherwood A.V."/>
            <person name="Lopez-Montes A."/>
            <person name="Asiedu R."/>
            <person name="Jamnadass R."/>
            <person name="Muchugi A."/>
            <person name="Goodstein D."/>
            <person name="Egesi C.N."/>
            <person name="Featherston J."/>
            <person name="Asfaw A."/>
            <person name="Simpson G.G."/>
            <person name="Dolezel J."/>
            <person name="Hendre P.S."/>
            <person name="Van Deynze A."/>
            <person name="Kumar P.L."/>
            <person name="Obidiegwu J.E."/>
            <person name="Bhattacharjee R."/>
            <person name="Rokhsar D.S."/>
        </authorList>
    </citation>
    <scope>NUCLEOTIDE SEQUENCE [LARGE SCALE GENOMIC DNA]</scope>
    <source>
        <strain evidence="2">cv. TDa95/00328</strain>
    </source>
</reference>
<protein>
    <submittedName>
        <fullName evidence="1">Alpha-D-mannose-specific plant lectins domain-containing protein</fullName>
    </submittedName>
</protein>
<evidence type="ECO:0000313" key="2">
    <source>
        <dbReference type="Proteomes" id="UP000827976"/>
    </source>
</evidence>
<proteinExistence type="predicted"/>
<dbReference type="EMBL" id="CM037013">
    <property type="protein sequence ID" value="KAH7689219.1"/>
    <property type="molecule type" value="Genomic_DNA"/>
</dbReference>
<gene>
    <name evidence="1" type="ORF">IHE45_03G082200</name>
</gene>
<organism evidence="1 2">
    <name type="scientific">Dioscorea alata</name>
    <name type="common">Purple yam</name>
    <dbReference type="NCBI Taxonomy" id="55571"/>
    <lineage>
        <taxon>Eukaryota</taxon>
        <taxon>Viridiplantae</taxon>
        <taxon>Streptophyta</taxon>
        <taxon>Embryophyta</taxon>
        <taxon>Tracheophyta</taxon>
        <taxon>Spermatophyta</taxon>
        <taxon>Magnoliopsida</taxon>
        <taxon>Liliopsida</taxon>
        <taxon>Dioscoreales</taxon>
        <taxon>Dioscoreaceae</taxon>
        <taxon>Dioscorea</taxon>
    </lineage>
</organism>
<dbReference type="Proteomes" id="UP000827976">
    <property type="component" value="Chromosome 3"/>
</dbReference>
<comment type="caution">
    <text evidence="1">The sequence shown here is derived from an EMBL/GenBank/DDBJ whole genome shotgun (WGS) entry which is preliminary data.</text>
</comment>
<name>A0ACB7WMS6_DIOAL</name>